<dbReference type="AlphaFoldDB" id="A0A2P6M986"/>
<organism evidence="3 4">
    <name type="scientific">Arenimonas caeni</name>
    <dbReference type="NCBI Taxonomy" id="2058085"/>
    <lineage>
        <taxon>Bacteria</taxon>
        <taxon>Pseudomonadati</taxon>
        <taxon>Pseudomonadota</taxon>
        <taxon>Gammaproteobacteria</taxon>
        <taxon>Lysobacterales</taxon>
        <taxon>Lysobacteraceae</taxon>
        <taxon>Arenimonas</taxon>
    </lineage>
</organism>
<feature type="region of interest" description="Disordered" evidence="1">
    <location>
        <begin position="88"/>
        <end position="107"/>
    </location>
</feature>
<sequence length="107" mass="11651">MSPTARPLPMSPETAEALTSMGRAIRDARLARKLRHADLASRAGISVATLKRLERGDPTLAVGRFLEVLTALSPSLLADLVKTVRADPTGDALRRKAMGERSRREDF</sequence>
<dbReference type="OrthoDB" id="7365273at2"/>
<dbReference type="InterPro" id="IPR010982">
    <property type="entry name" value="Lambda_DNA-bd_dom_sf"/>
</dbReference>
<dbReference type="Proteomes" id="UP000241736">
    <property type="component" value="Unassembled WGS sequence"/>
</dbReference>
<keyword evidence="4" id="KW-1185">Reference proteome</keyword>
<comment type="caution">
    <text evidence="3">The sequence shown here is derived from an EMBL/GenBank/DDBJ whole genome shotgun (WGS) entry which is preliminary data.</text>
</comment>
<dbReference type="PROSITE" id="PS50943">
    <property type="entry name" value="HTH_CROC1"/>
    <property type="match status" value="1"/>
</dbReference>
<dbReference type="CDD" id="cd00093">
    <property type="entry name" value="HTH_XRE"/>
    <property type="match status" value="1"/>
</dbReference>
<name>A0A2P6M986_9GAMM</name>
<evidence type="ECO:0000256" key="1">
    <source>
        <dbReference type="SAM" id="MobiDB-lite"/>
    </source>
</evidence>
<proteinExistence type="predicted"/>
<dbReference type="Gene3D" id="1.10.260.40">
    <property type="entry name" value="lambda repressor-like DNA-binding domains"/>
    <property type="match status" value="1"/>
</dbReference>
<evidence type="ECO:0000313" key="4">
    <source>
        <dbReference type="Proteomes" id="UP000241736"/>
    </source>
</evidence>
<evidence type="ECO:0000259" key="2">
    <source>
        <dbReference type="PROSITE" id="PS50943"/>
    </source>
</evidence>
<feature type="compositionally biased region" description="Basic and acidic residues" evidence="1">
    <location>
        <begin position="92"/>
        <end position="107"/>
    </location>
</feature>
<feature type="domain" description="HTH cro/C1-type" evidence="2">
    <location>
        <begin position="25"/>
        <end position="56"/>
    </location>
</feature>
<dbReference type="EMBL" id="PVLF01000007">
    <property type="protein sequence ID" value="PRH82551.1"/>
    <property type="molecule type" value="Genomic_DNA"/>
</dbReference>
<dbReference type="SUPFAM" id="SSF47413">
    <property type="entry name" value="lambda repressor-like DNA-binding domains"/>
    <property type="match status" value="1"/>
</dbReference>
<protein>
    <submittedName>
        <fullName evidence="3">XRE family transcriptional regulator</fullName>
    </submittedName>
</protein>
<dbReference type="Pfam" id="PF13560">
    <property type="entry name" value="HTH_31"/>
    <property type="match status" value="1"/>
</dbReference>
<dbReference type="SMART" id="SM00530">
    <property type="entry name" value="HTH_XRE"/>
    <property type="match status" value="1"/>
</dbReference>
<dbReference type="GO" id="GO:0003677">
    <property type="term" value="F:DNA binding"/>
    <property type="evidence" value="ECO:0007669"/>
    <property type="project" value="InterPro"/>
</dbReference>
<reference evidence="3 4" key="1">
    <citation type="submission" date="2018-03" db="EMBL/GenBank/DDBJ databases">
        <title>Arenimonas caeni sp. nov., isolated from activated sludge.</title>
        <authorList>
            <person name="Liu H."/>
        </authorList>
    </citation>
    <scope>NUCLEOTIDE SEQUENCE [LARGE SCALE GENOMIC DNA]</scope>
    <source>
        <strain evidence="4">z29</strain>
    </source>
</reference>
<gene>
    <name evidence="3" type="ORF">C6N40_07120</name>
</gene>
<evidence type="ECO:0000313" key="3">
    <source>
        <dbReference type="EMBL" id="PRH82551.1"/>
    </source>
</evidence>
<dbReference type="InterPro" id="IPR001387">
    <property type="entry name" value="Cro/C1-type_HTH"/>
</dbReference>
<accession>A0A2P6M986</accession>